<dbReference type="Proteomes" id="UP000290759">
    <property type="component" value="Unassembled WGS sequence"/>
</dbReference>
<comment type="similarity">
    <text evidence="1">Belongs to the helicase family. DnaB subfamily.</text>
</comment>
<organism evidence="14 15">
    <name type="scientific">Lichenibacterium minor</name>
    <dbReference type="NCBI Taxonomy" id="2316528"/>
    <lineage>
        <taxon>Bacteria</taxon>
        <taxon>Pseudomonadati</taxon>
        <taxon>Pseudomonadota</taxon>
        <taxon>Alphaproteobacteria</taxon>
        <taxon>Hyphomicrobiales</taxon>
        <taxon>Lichenihabitantaceae</taxon>
        <taxon>Lichenibacterium</taxon>
    </lineage>
</organism>
<feature type="region of interest" description="Disordered" evidence="12">
    <location>
        <begin position="1"/>
        <end position="26"/>
    </location>
</feature>
<evidence type="ECO:0000256" key="1">
    <source>
        <dbReference type="ARBA" id="ARBA00008428"/>
    </source>
</evidence>
<protein>
    <recommendedName>
        <fullName evidence="10">DNA 5'-3' helicase</fullName>
        <ecNumber evidence="10">5.6.2.3</ecNumber>
    </recommendedName>
</protein>
<keyword evidence="8" id="KW-0238">DNA-binding</keyword>
<dbReference type="GO" id="GO:0043139">
    <property type="term" value="F:5'-3' DNA helicase activity"/>
    <property type="evidence" value="ECO:0007669"/>
    <property type="project" value="UniProtKB-EC"/>
</dbReference>
<dbReference type="GO" id="GO:0005829">
    <property type="term" value="C:cytosol"/>
    <property type="evidence" value="ECO:0007669"/>
    <property type="project" value="TreeGrafter"/>
</dbReference>
<dbReference type="InterPro" id="IPR036185">
    <property type="entry name" value="DNA_heli_DnaB-like_N_sf"/>
</dbReference>
<comment type="caution">
    <text evidence="14">The sequence shown here is derived from an EMBL/GenBank/DDBJ whole genome shotgun (WGS) entry which is preliminary data.</text>
</comment>
<keyword evidence="3" id="KW-0235">DNA replication</keyword>
<dbReference type="InterPro" id="IPR016136">
    <property type="entry name" value="DNA_helicase_N/primase_C"/>
</dbReference>
<proteinExistence type="inferred from homology"/>
<keyword evidence="7" id="KW-0067">ATP-binding</keyword>
<comment type="catalytic activity">
    <reaction evidence="11">
        <text>ATP + H2O = ADP + phosphate + H(+)</text>
        <dbReference type="Rhea" id="RHEA:13065"/>
        <dbReference type="ChEBI" id="CHEBI:15377"/>
        <dbReference type="ChEBI" id="CHEBI:15378"/>
        <dbReference type="ChEBI" id="CHEBI:30616"/>
        <dbReference type="ChEBI" id="CHEBI:43474"/>
        <dbReference type="ChEBI" id="CHEBI:456216"/>
        <dbReference type="EC" id="5.6.2.3"/>
    </reaction>
</comment>
<dbReference type="InterPro" id="IPR007693">
    <property type="entry name" value="DNA_helicase_DnaB-like_N"/>
</dbReference>
<evidence type="ECO:0000313" key="14">
    <source>
        <dbReference type="EMBL" id="RYC29546.1"/>
    </source>
</evidence>
<evidence type="ECO:0000256" key="8">
    <source>
        <dbReference type="ARBA" id="ARBA00023125"/>
    </source>
</evidence>
<dbReference type="SUPFAM" id="SSF52540">
    <property type="entry name" value="P-loop containing nucleoside triphosphate hydrolases"/>
    <property type="match status" value="1"/>
</dbReference>
<dbReference type="OrthoDB" id="9773982at2"/>
<evidence type="ECO:0000256" key="12">
    <source>
        <dbReference type="SAM" id="MobiDB-lite"/>
    </source>
</evidence>
<evidence type="ECO:0000256" key="5">
    <source>
        <dbReference type="ARBA" id="ARBA00022801"/>
    </source>
</evidence>
<evidence type="ECO:0000256" key="2">
    <source>
        <dbReference type="ARBA" id="ARBA00022515"/>
    </source>
</evidence>
<dbReference type="GO" id="GO:0003677">
    <property type="term" value="F:DNA binding"/>
    <property type="evidence" value="ECO:0007669"/>
    <property type="project" value="UniProtKB-KW"/>
</dbReference>
<gene>
    <name evidence="14" type="ORF">D3273_23460</name>
</gene>
<dbReference type="Pfam" id="PF00772">
    <property type="entry name" value="DnaB"/>
    <property type="match status" value="1"/>
</dbReference>
<dbReference type="AlphaFoldDB" id="A0A4Q2U445"/>
<dbReference type="GO" id="GO:1990077">
    <property type="term" value="C:primosome complex"/>
    <property type="evidence" value="ECO:0007669"/>
    <property type="project" value="UniProtKB-KW"/>
</dbReference>
<dbReference type="InterPro" id="IPR007694">
    <property type="entry name" value="DNA_helicase_DnaB-like_C"/>
</dbReference>
<keyword evidence="9" id="KW-0413">Isomerase</keyword>
<evidence type="ECO:0000256" key="7">
    <source>
        <dbReference type="ARBA" id="ARBA00022840"/>
    </source>
</evidence>
<evidence type="ECO:0000313" key="15">
    <source>
        <dbReference type="Proteomes" id="UP000290759"/>
    </source>
</evidence>
<reference evidence="14 15" key="2">
    <citation type="submission" date="2019-02" db="EMBL/GenBank/DDBJ databases">
        <title>'Lichenibacterium ramalinii' gen. nov. sp. nov., 'Lichenibacterium minor' gen. nov. sp. nov.</title>
        <authorList>
            <person name="Pankratov T."/>
        </authorList>
    </citation>
    <scope>NUCLEOTIDE SEQUENCE [LARGE SCALE GENOMIC DNA]</scope>
    <source>
        <strain evidence="14 15">RmlP026</strain>
    </source>
</reference>
<evidence type="ECO:0000256" key="4">
    <source>
        <dbReference type="ARBA" id="ARBA00022741"/>
    </source>
</evidence>
<accession>A0A4Q2U445</accession>
<feature type="domain" description="SF4 helicase" evidence="13">
    <location>
        <begin position="204"/>
        <end position="495"/>
    </location>
</feature>
<dbReference type="SUPFAM" id="SSF48024">
    <property type="entry name" value="N-terminal domain of DnaB helicase"/>
    <property type="match status" value="1"/>
</dbReference>
<reference evidence="14 15" key="1">
    <citation type="submission" date="2018-12" db="EMBL/GenBank/DDBJ databases">
        <authorList>
            <person name="Grouzdev D.S."/>
            <person name="Krutkina M.S."/>
        </authorList>
    </citation>
    <scope>NUCLEOTIDE SEQUENCE [LARGE SCALE GENOMIC DNA]</scope>
    <source>
        <strain evidence="14 15">RmlP026</strain>
    </source>
</reference>
<keyword evidence="6 14" id="KW-0347">Helicase</keyword>
<dbReference type="PANTHER" id="PTHR30153:SF2">
    <property type="entry name" value="REPLICATIVE DNA HELICASE"/>
    <property type="match status" value="1"/>
</dbReference>
<evidence type="ECO:0000256" key="3">
    <source>
        <dbReference type="ARBA" id="ARBA00022705"/>
    </source>
</evidence>
<dbReference type="Gene3D" id="3.40.50.300">
    <property type="entry name" value="P-loop containing nucleotide triphosphate hydrolases"/>
    <property type="match status" value="1"/>
</dbReference>
<keyword evidence="15" id="KW-1185">Reference proteome</keyword>
<evidence type="ECO:0000256" key="11">
    <source>
        <dbReference type="ARBA" id="ARBA00048954"/>
    </source>
</evidence>
<sequence length="495" mass="53386">MAPAPDPRKGHRMNAMVPPTEFGQPPTRPLPTNVEAEQALIGAVLVNNAAWHAVGPGLAADHFVEEIHRRIWDVASTLIREGRVASPLTLKTYLGDHDLGAGMTVPRYLARLAADATTIVNAPDYARMVTELHARRALIAVAAEIDAQAYDPPAGTPVERLIEGAEGALMEVRTRALAHSATTRIDAVTAADELLAKVDRIRAGEAVPLGVTTGIPGIDQDTKGMRPGDLWVLAGRASMGKTIMAIALARAAARSGAGTILFPFEIGKEQAAARVLSDLAYSPRAPLGYGRILAGEVDEEDRWRLDEARARLAAMPLVFDAADGATLATISARVRSERERMARQGVKLGVVVLDYLNFIKASDRYQGQRHNEIGEISIALKRLATSLGICVVLLAQVNRQTEQRDDKRPGIADLKDSGSLEQDADVVLLMYRDSYYIERSSAYQNGDVEAHIRANDARNEIDAIVAKCRLGATRSHKLWCDVSCSIIAAQARGGL</sequence>
<evidence type="ECO:0000259" key="13">
    <source>
        <dbReference type="PROSITE" id="PS51199"/>
    </source>
</evidence>
<keyword evidence="5" id="KW-0378">Hydrolase</keyword>
<evidence type="ECO:0000256" key="10">
    <source>
        <dbReference type="ARBA" id="ARBA00044969"/>
    </source>
</evidence>
<dbReference type="Gene3D" id="1.10.860.10">
    <property type="entry name" value="DNAb Helicase, Chain A"/>
    <property type="match status" value="1"/>
</dbReference>
<dbReference type="Pfam" id="PF03796">
    <property type="entry name" value="DnaB_C"/>
    <property type="match status" value="1"/>
</dbReference>
<dbReference type="PANTHER" id="PTHR30153">
    <property type="entry name" value="REPLICATIVE DNA HELICASE DNAB"/>
    <property type="match status" value="1"/>
</dbReference>
<name>A0A4Q2U445_9HYPH</name>
<dbReference type="EC" id="5.6.2.3" evidence="10"/>
<evidence type="ECO:0000256" key="6">
    <source>
        <dbReference type="ARBA" id="ARBA00022806"/>
    </source>
</evidence>
<dbReference type="GO" id="GO:0005524">
    <property type="term" value="F:ATP binding"/>
    <property type="evidence" value="ECO:0007669"/>
    <property type="project" value="UniProtKB-KW"/>
</dbReference>
<evidence type="ECO:0000256" key="9">
    <source>
        <dbReference type="ARBA" id="ARBA00023235"/>
    </source>
</evidence>
<dbReference type="GO" id="GO:0006269">
    <property type="term" value="P:DNA replication, synthesis of primer"/>
    <property type="evidence" value="ECO:0007669"/>
    <property type="project" value="UniProtKB-KW"/>
</dbReference>
<dbReference type="GO" id="GO:0016787">
    <property type="term" value="F:hydrolase activity"/>
    <property type="evidence" value="ECO:0007669"/>
    <property type="project" value="UniProtKB-KW"/>
</dbReference>
<keyword evidence="2" id="KW-0639">Primosome</keyword>
<dbReference type="EMBL" id="QYBB01000048">
    <property type="protein sequence ID" value="RYC29546.1"/>
    <property type="molecule type" value="Genomic_DNA"/>
</dbReference>
<dbReference type="PROSITE" id="PS51199">
    <property type="entry name" value="SF4_HELICASE"/>
    <property type="match status" value="1"/>
</dbReference>
<keyword evidence="4" id="KW-0547">Nucleotide-binding</keyword>
<dbReference type="InterPro" id="IPR027417">
    <property type="entry name" value="P-loop_NTPase"/>
</dbReference>